<dbReference type="PANTHER" id="PTHR11439:SF440">
    <property type="entry name" value="INTEGRASE CATALYTIC DOMAIN-CONTAINING PROTEIN"/>
    <property type="match status" value="1"/>
</dbReference>
<evidence type="ECO:0000313" key="3">
    <source>
        <dbReference type="EMBL" id="RVW94051.1"/>
    </source>
</evidence>
<evidence type="ECO:0000259" key="2">
    <source>
        <dbReference type="Pfam" id="PF25597"/>
    </source>
</evidence>
<dbReference type="InterPro" id="IPR043502">
    <property type="entry name" value="DNA/RNA_pol_sf"/>
</dbReference>
<feature type="domain" description="Retroviral polymerase SH3-like" evidence="2">
    <location>
        <begin position="234"/>
        <end position="292"/>
    </location>
</feature>
<accession>A0A438IBG0</accession>
<dbReference type="InterPro" id="IPR057670">
    <property type="entry name" value="SH3_retrovirus"/>
</dbReference>
<dbReference type="InterPro" id="IPR013103">
    <property type="entry name" value="RVT_2"/>
</dbReference>
<dbReference type="SUPFAM" id="SSF56672">
    <property type="entry name" value="DNA/RNA polymerases"/>
    <property type="match status" value="1"/>
</dbReference>
<name>A0A438IBG0_VITVI</name>
<dbReference type="CDD" id="cd09272">
    <property type="entry name" value="RNase_HI_RT_Ty1"/>
    <property type="match status" value="1"/>
</dbReference>
<evidence type="ECO:0000313" key="4">
    <source>
        <dbReference type="Proteomes" id="UP000288805"/>
    </source>
</evidence>
<protein>
    <submittedName>
        <fullName evidence="3">Copia protein</fullName>
    </submittedName>
</protein>
<proteinExistence type="predicted"/>
<comment type="caution">
    <text evidence="3">The sequence shown here is derived from an EMBL/GenBank/DDBJ whole genome shotgun (WGS) entry which is preliminary data.</text>
</comment>
<dbReference type="AlphaFoldDB" id="A0A438IBG0"/>
<feature type="domain" description="Reverse transcriptase Ty1/copia-type" evidence="1">
    <location>
        <begin position="415"/>
        <end position="532"/>
    </location>
</feature>
<evidence type="ECO:0000259" key="1">
    <source>
        <dbReference type="Pfam" id="PF07727"/>
    </source>
</evidence>
<reference evidence="3 4" key="1">
    <citation type="journal article" date="2018" name="PLoS Genet.">
        <title>Population sequencing reveals clonal diversity and ancestral inbreeding in the grapevine cultivar Chardonnay.</title>
        <authorList>
            <person name="Roach M.J."/>
            <person name="Johnson D.L."/>
            <person name="Bohlmann J."/>
            <person name="van Vuuren H.J."/>
            <person name="Jones S.J."/>
            <person name="Pretorius I.S."/>
            <person name="Schmidt S.A."/>
            <person name="Borneman A.R."/>
        </authorList>
    </citation>
    <scope>NUCLEOTIDE SEQUENCE [LARGE SCALE GENOMIC DNA]</scope>
    <source>
        <strain evidence="4">cv. Chardonnay</strain>
        <tissue evidence="3">Leaf</tissue>
    </source>
</reference>
<gene>
    <name evidence="3" type="primary">GIP_297</name>
    <name evidence="3" type="ORF">CK203_034028</name>
</gene>
<dbReference type="PANTHER" id="PTHR11439">
    <property type="entry name" value="GAG-POL-RELATED RETROTRANSPOSON"/>
    <property type="match status" value="1"/>
</dbReference>
<organism evidence="3 4">
    <name type="scientific">Vitis vinifera</name>
    <name type="common">Grape</name>
    <dbReference type="NCBI Taxonomy" id="29760"/>
    <lineage>
        <taxon>Eukaryota</taxon>
        <taxon>Viridiplantae</taxon>
        <taxon>Streptophyta</taxon>
        <taxon>Embryophyta</taxon>
        <taxon>Tracheophyta</taxon>
        <taxon>Spermatophyta</taxon>
        <taxon>Magnoliopsida</taxon>
        <taxon>eudicotyledons</taxon>
        <taxon>Gunneridae</taxon>
        <taxon>Pentapetalae</taxon>
        <taxon>rosids</taxon>
        <taxon>Vitales</taxon>
        <taxon>Vitaceae</taxon>
        <taxon>Viteae</taxon>
        <taxon>Vitis</taxon>
    </lineage>
</organism>
<dbReference type="Proteomes" id="UP000288805">
    <property type="component" value="Unassembled WGS sequence"/>
</dbReference>
<dbReference type="Pfam" id="PF07727">
    <property type="entry name" value="RVT_2"/>
    <property type="match status" value="1"/>
</dbReference>
<dbReference type="EMBL" id="QGNW01000125">
    <property type="protein sequence ID" value="RVW94051.1"/>
    <property type="molecule type" value="Genomic_DNA"/>
</dbReference>
<sequence>MENERVFEFLAGLSCELDDVRSRVLSRRPLPSIREVFFEVRCEESKSKVMLQEHITSRPKASTFVTHRPHTGCGLRQSKRTYCEHSHKGTFLTTLNTTSHITPWIIDSGASDHMTGAHNLFSIYSPRADNLKVKLPMDLSSGKTIDSAKEREGLYYSDEANTRFRTKIQILRIDKGTEYFNHSLSTYLQENATYLINSMSSRVLSFVTPLQKFQEFFPHSRLGAHLPLRVFGFTVFVHAHAPKRNKLDPGALKCVFFGYSSTQKGYKCYDPISQKLYVSLDVTFFEHTPYYSLQGESVSEARPPLTLDYLDVAMFESTLCLISTPLPNIEGHLNSGGDTEIQTNRETLIYSRGPKSKSNESQNRKQPRSCTLHPILKFVSYNALSAKCRAFMTNIDRIQISKNIQKALEISEWREFDIKNAFLNGELEEEVFMTLLLKKCKEEEETRVCKLKKSLYGLKQSSKAWFDRFVKVIKNQGYQQGHLDHIMFFKQSNDGRMTILIVYVDDIILIGDNTREVERLKKVLATEFEPSDTPIKARKRTESDRKPVDRERYQRLVGQGLFFKKGDSKMVEIYIDADWVESEEDRRSTTGYCTYVWGNLVTWRRLWLQKLLEELHTIVELPIKLYCDNKAAISISHNPVQHDKTKHMEVDRHFIKEKIEKGTICMTYIPTREQLADIFTKGLQRSSFKDFICKLDMVASKFRIDMQQEVKSFPSDPDKES</sequence>
<dbReference type="Pfam" id="PF25597">
    <property type="entry name" value="SH3_retrovirus"/>
    <property type="match status" value="1"/>
</dbReference>